<keyword evidence="7" id="KW-0472">Membrane</keyword>
<dbReference type="GO" id="GO:0007165">
    <property type="term" value="P:signal transduction"/>
    <property type="evidence" value="ECO:0007669"/>
    <property type="project" value="UniProtKB-KW"/>
</dbReference>
<dbReference type="AlphaFoldDB" id="A0A2C8FB49"/>
<organism evidence="11 12">
    <name type="scientific">Pseudodesulfovibrio profundus</name>
    <dbReference type="NCBI Taxonomy" id="57320"/>
    <lineage>
        <taxon>Bacteria</taxon>
        <taxon>Pseudomonadati</taxon>
        <taxon>Thermodesulfobacteriota</taxon>
        <taxon>Desulfovibrionia</taxon>
        <taxon>Desulfovibrionales</taxon>
        <taxon>Desulfovibrionaceae</taxon>
    </lineage>
</organism>
<dbReference type="FunFam" id="1.10.287.950:FF:000001">
    <property type="entry name" value="Methyl-accepting chemotaxis sensory transducer"/>
    <property type="match status" value="1"/>
</dbReference>
<feature type="domain" description="Methyl-accepting transducer" evidence="9">
    <location>
        <begin position="473"/>
        <end position="695"/>
    </location>
</feature>
<evidence type="ECO:0000256" key="4">
    <source>
        <dbReference type="PROSITE-ProRule" id="PRU00284"/>
    </source>
</evidence>
<dbReference type="Pfam" id="PF00672">
    <property type="entry name" value="HAMP"/>
    <property type="match status" value="1"/>
</dbReference>
<name>A0A2C8FB49_9BACT</name>
<dbReference type="KEGG" id="pprf:DPRO_2956"/>
<dbReference type="SMART" id="SM00283">
    <property type="entry name" value="MA"/>
    <property type="match status" value="1"/>
</dbReference>
<keyword evidence="5" id="KW-0175">Coiled coil</keyword>
<dbReference type="PROSITE" id="PS51257">
    <property type="entry name" value="PROKAR_LIPOPROTEIN"/>
    <property type="match status" value="1"/>
</dbReference>
<keyword evidence="7" id="KW-0812">Transmembrane</keyword>
<sequence length="741" mass="79737">MNIYCKRASLSITIIIWVACFGGLAATASFAATSPVTSSTAISLADESTMQILQTDYLSETETALSVDFHAGLTAVFWCVIGTIVVMAASFLVLVLTGVFRNLAIAKKLYVSFGYLILTASVLGGGGYYYLNHATSYGELARLFTAIDLLGSETGKAQANFLLHGIENKNYGERRVDEIHSNLKKIQERIDSIKASGLLNKLMAENLSKLEAIIPKYSADMERIIKAFHEIETFKEDLAHKAASMYNTLQSTLGHQKKLLAEAEESAFNMDEIRRRTLIVEHLAEAEVQLLLAARNEVGFLLDKNPERVSAMEGQFSAFLDLIRRLQSEIRNQEETTQLKNVESTAGEYIAELRLLIKDEAIIAKNSAELDVLLNRFIALGAELAHEAELMAEEAVYEADLAIIILLLFSLAFGIPVSIYIARLISRPVIESSALANAMAGGDLTQSIEYQCSDEVGIMCASLNNMCHKLNSTLMAIQESAENVASGSEELSAAAENIAQTVEEQASTVEEVSAAIEEINGNVSKTTDHCHETDSIAKKVADEAGEGGAAVSQTVVAMREIAERITIVEEIARQTNLLALNAAIEAARAGEHGKGFAVVAAEVRKLAERSGKAAGEISELSQSSTAVAEKAGAMLSTMVPEIQKTSQLIGGITNATEEQQTGIGHISTAITQIDQVTQSNASASEEVASTSEELAAQAEVLQQEIAFFKVKSGGSTRHTAALPEGSSSPEEDGIDDAFMRY</sequence>
<dbReference type="RefSeq" id="WP_157917493.1">
    <property type="nucleotide sequence ID" value="NZ_LT907975.1"/>
</dbReference>
<evidence type="ECO:0000313" key="11">
    <source>
        <dbReference type="EMBL" id="SOB59866.1"/>
    </source>
</evidence>
<comment type="subcellular location">
    <subcellularLocation>
        <location evidence="1">Membrane</location>
    </subcellularLocation>
</comment>
<gene>
    <name evidence="11" type="ORF">DPRO_2956</name>
</gene>
<dbReference type="EMBL" id="LT907975">
    <property type="protein sequence ID" value="SOB59866.1"/>
    <property type="molecule type" value="Genomic_DNA"/>
</dbReference>
<evidence type="ECO:0000256" key="6">
    <source>
        <dbReference type="SAM" id="MobiDB-lite"/>
    </source>
</evidence>
<dbReference type="Gene3D" id="1.10.287.950">
    <property type="entry name" value="Methyl-accepting chemotaxis protein"/>
    <property type="match status" value="1"/>
</dbReference>
<dbReference type="PANTHER" id="PTHR43531:SF11">
    <property type="entry name" value="METHYL-ACCEPTING CHEMOTAXIS PROTEIN 3"/>
    <property type="match status" value="1"/>
</dbReference>
<evidence type="ECO:0000256" key="5">
    <source>
        <dbReference type="SAM" id="Coils"/>
    </source>
</evidence>
<evidence type="ECO:0000256" key="1">
    <source>
        <dbReference type="ARBA" id="ARBA00004370"/>
    </source>
</evidence>
<keyword evidence="2" id="KW-0145">Chemotaxis</keyword>
<evidence type="ECO:0000259" key="10">
    <source>
        <dbReference type="PROSITE" id="PS50885"/>
    </source>
</evidence>
<reference evidence="12" key="1">
    <citation type="submission" date="2017-09" db="EMBL/GenBank/DDBJ databases">
        <authorList>
            <person name="Regsiter A."/>
            <person name="William W."/>
        </authorList>
    </citation>
    <scope>NUCLEOTIDE SEQUENCE [LARGE SCALE GENOMIC DNA]</scope>
    <source>
        <strain evidence="12">500-1</strain>
    </source>
</reference>
<keyword evidence="12" id="KW-1185">Reference proteome</keyword>
<dbReference type="InterPro" id="IPR003660">
    <property type="entry name" value="HAMP_dom"/>
</dbReference>
<dbReference type="OrthoDB" id="5342522at2"/>
<evidence type="ECO:0000256" key="8">
    <source>
        <dbReference type="SAM" id="SignalP"/>
    </source>
</evidence>
<evidence type="ECO:0000259" key="9">
    <source>
        <dbReference type="PROSITE" id="PS50111"/>
    </source>
</evidence>
<dbReference type="InterPro" id="IPR051310">
    <property type="entry name" value="MCP_chemotaxis"/>
</dbReference>
<dbReference type="GO" id="GO:0005886">
    <property type="term" value="C:plasma membrane"/>
    <property type="evidence" value="ECO:0007669"/>
    <property type="project" value="TreeGrafter"/>
</dbReference>
<dbReference type="PANTHER" id="PTHR43531">
    <property type="entry name" value="PROTEIN ICFG"/>
    <property type="match status" value="1"/>
</dbReference>
<feature type="signal peptide" evidence="8">
    <location>
        <begin position="1"/>
        <end position="31"/>
    </location>
</feature>
<feature type="domain" description="HAMP" evidence="10">
    <location>
        <begin position="423"/>
        <end position="475"/>
    </location>
</feature>
<dbReference type="PROSITE" id="PS50885">
    <property type="entry name" value="HAMP"/>
    <property type="match status" value="1"/>
</dbReference>
<feature type="transmembrane region" description="Helical" evidence="7">
    <location>
        <begin position="109"/>
        <end position="131"/>
    </location>
</feature>
<feature type="transmembrane region" description="Helical" evidence="7">
    <location>
        <begin position="75"/>
        <end position="97"/>
    </location>
</feature>
<evidence type="ECO:0000256" key="7">
    <source>
        <dbReference type="SAM" id="Phobius"/>
    </source>
</evidence>
<keyword evidence="8" id="KW-0732">Signal</keyword>
<dbReference type="Pfam" id="PF00015">
    <property type="entry name" value="MCPsignal"/>
    <property type="match status" value="1"/>
</dbReference>
<dbReference type="PROSITE" id="PS50111">
    <property type="entry name" value="CHEMOTAXIS_TRANSDUC_2"/>
    <property type="match status" value="1"/>
</dbReference>
<evidence type="ECO:0000313" key="12">
    <source>
        <dbReference type="Proteomes" id="UP000219215"/>
    </source>
</evidence>
<dbReference type="SUPFAM" id="SSF58104">
    <property type="entry name" value="Methyl-accepting chemotaxis protein (MCP) signaling domain"/>
    <property type="match status" value="1"/>
</dbReference>
<evidence type="ECO:0000256" key="2">
    <source>
        <dbReference type="ARBA" id="ARBA00022500"/>
    </source>
</evidence>
<evidence type="ECO:0000256" key="3">
    <source>
        <dbReference type="ARBA" id="ARBA00029447"/>
    </source>
</evidence>
<keyword evidence="4" id="KW-0807">Transducer</keyword>
<protein>
    <submittedName>
        <fullName evidence="11">Putative Methyl-accepting chemotaxis protein</fullName>
    </submittedName>
</protein>
<dbReference type="Proteomes" id="UP000219215">
    <property type="component" value="Chromosome DPRO"/>
</dbReference>
<dbReference type="CDD" id="cd06225">
    <property type="entry name" value="HAMP"/>
    <property type="match status" value="1"/>
</dbReference>
<dbReference type="GO" id="GO:0006935">
    <property type="term" value="P:chemotaxis"/>
    <property type="evidence" value="ECO:0007669"/>
    <property type="project" value="UniProtKB-KW"/>
</dbReference>
<feature type="region of interest" description="Disordered" evidence="6">
    <location>
        <begin position="714"/>
        <end position="741"/>
    </location>
</feature>
<proteinExistence type="inferred from homology"/>
<feature type="coiled-coil region" evidence="5">
    <location>
        <begin position="673"/>
        <end position="711"/>
    </location>
</feature>
<dbReference type="GO" id="GO:0004888">
    <property type="term" value="F:transmembrane signaling receptor activity"/>
    <property type="evidence" value="ECO:0007669"/>
    <property type="project" value="TreeGrafter"/>
</dbReference>
<comment type="similarity">
    <text evidence="3">Belongs to the methyl-accepting chemotaxis (MCP) protein family.</text>
</comment>
<keyword evidence="7" id="KW-1133">Transmembrane helix</keyword>
<dbReference type="CDD" id="cd11386">
    <property type="entry name" value="MCP_signal"/>
    <property type="match status" value="1"/>
</dbReference>
<dbReference type="SMART" id="SM00304">
    <property type="entry name" value="HAMP"/>
    <property type="match status" value="1"/>
</dbReference>
<feature type="chain" id="PRO_5012248501" evidence="8">
    <location>
        <begin position="32"/>
        <end position="741"/>
    </location>
</feature>
<dbReference type="InterPro" id="IPR004089">
    <property type="entry name" value="MCPsignal_dom"/>
</dbReference>
<accession>A0A2C8FB49</accession>